<sequence length="527" mass="62093">MCSQNTQKDYHEHSEKVDQGEIKKERNLLNKIIEKDRITYKDFIFKDSLNKKLVIVGTFGIIIQLLLFKYCYPFASFINADSYTYITSAFFNDDIGIHPIGYPKFLRLFSVFSHSDTILVVFQYVLLQLNAMSFVFTIFYFYNPSKISRIILFGSILFNPIFLYLANYISSDSLFLSLSLLWYNLLLWCIYQPNIKIITLNALVVFILFTIRYNALYYPTILVVSFLLYRRNFLLKMWGIALVAFLLGTFINFNKQKYYELTGYKQFSPFSGWQLANNAMYAYRSIDNSKVKDVPSKFYKLNKIIREYFDSARNNIKYPEEQLKISTVYMWTPRLPLRQYLGLVDSTQNIYEFKSWARIAPFYEEFGWFIIKSYPLAFIKYFLLPNASRYYSPPIEYLEKYSTGVDHVDPIAKIWFDYKSEKIYSIFSDFKVNILFVFPGLMAALNIIFLLGIISFVFLKGYNTNKDLGKVLVIVTCFWGLNFSFSVFASPIALRFQLFSGIITFTFVILLIEFLLQMKNNTKPQLQ</sequence>
<feature type="transmembrane region" description="Helical" evidence="1">
    <location>
        <begin position="498"/>
        <end position="516"/>
    </location>
</feature>
<evidence type="ECO:0000313" key="2">
    <source>
        <dbReference type="EMBL" id="SFW90809.1"/>
    </source>
</evidence>
<dbReference type="OrthoDB" id="636847at2"/>
<evidence type="ECO:0000256" key="1">
    <source>
        <dbReference type="SAM" id="Phobius"/>
    </source>
</evidence>
<dbReference type="EMBL" id="FPIZ01000054">
    <property type="protein sequence ID" value="SFW90809.1"/>
    <property type="molecule type" value="Genomic_DNA"/>
</dbReference>
<feature type="transmembrane region" description="Helical" evidence="1">
    <location>
        <begin position="366"/>
        <end position="384"/>
    </location>
</feature>
<dbReference type="STRING" id="1004.SAMN05661012_06681"/>
<keyword evidence="1" id="KW-0812">Transmembrane</keyword>
<evidence type="ECO:0000313" key="3">
    <source>
        <dbReference type="EMBL" id="WQG88259.1"/>
    </source>
</evidence>
<accession>A0A1K1T2D9</accession>
<gene>
    <name evidence="2" type="ORF">SAMN05661012_06681</name>
    <name evidence="3" type="ORF">SR876_25360</name>
</gene>
<evidence type="ECO:0000313" key="5">
    <source>
        <dbReference type="Proteomes" id="UP001326715"/>
    </source>
</evidence>
<reference evidence="2 4" key="1">
    <citation type="submission" date="2016-11" db="EMBL/GenBank/DDBJ databases">
        <authorList>
            <person name="Jaros S."/>
            <person name="Januszkiewicz K."/>
            <person name="Wedrychowicz H."/>
        </authorList>
    </citation>
    <scope>NUCLEOTIDE SEQUENCE [LARGE SCALE GENOMIC DNA]</scope>
    <source>
        <strain evidence="2 4">DSM 784</strain>
    </source>
</reference>
<keyword evidence="1" id="KW-1133">Transmembrane helix</keyword>
<feature type="transmembrane region" description="Helical" evidence="1">
    <location>
        <begin position="53"/>
        <end position="75"/>
    </location>
</feature>
<evidence type="ECO:0008006" key="6">
    <source>
        <dbReference type="Google" id="ProtNLM"/>
    </source>
</evidence>
<evidence type="ECO:0000313" key="4">
    <source>
        <dbReference type="Proteomes" id="UP000183788"/>
    </source>
</evidence>
<feature type="transmembrane region" description="Helical" evidence="1">
    <location>
        <begin position="174"/>
        <end position="191"/>
    </location>
</feature>
<name>A0A1K1T2D9_9BACT</name>
<dbReference type="AlphaFoldDB" id="A0A1K1T2D9"/>
<keyword evidence="1" id="KW-0472">Membrane</keyword>
<feature type="transmembrane region" description="Helical" evidence="1">
    <location>
        <begin position="471"/>
        <end position="492"/>
    </location>
</feature>
<reference evidence="3 5" key="2">
    <citation type="submission" date="2023-11" db="EMBL/GenBank/DDBJ databases">
        <title>MicrobeMod: A computational toolkit for identifying prokaryotic methylation and restriction-modification with nanopore sequencing.</title>
        <authorList>
            <person name="Crits-Christoph A."/>
            <person name="Kang S.C."/>
            <person name="Lee H."/>
            <person name="Ostrov N."/>
        </authorList>
    </citation>
    <scope>NUCLEOTIDE SEQUENCE [LARGE SCALE GENOMIC DNA]</scope>
    <source>
        <strain evidence="3 5">ATCC 23090</strain>
    </source>
</reference>
<dbReference type="Proteomes" id="UP001326715">
    <property type="component" value="Chromosome"/>
</dbReference>
<proteinExistence type="predicted"/>
<feature type="transmembrane region" description="Helical" evidence="1">
    <location>
        <begin position="118"/>
        <end position="143"/>
    </location>
</feature>
<dbReference type="Proteomes" id="UP000183788">
    <property type="component" value="Unassembled WGS sequence"/>
</dbReference>
<dbReference type="EMBL" id="CP140154">
    <property type="protein sequence ID" value="WQG88259.1"/>
    <property type="molecule type" value="Genomic_DNA"/>
</dbReference>
<protein>
    <recommendedName>
        <fullName evidence="6">Dolichyl-phosphate-mannose-protein mannosyltransferase</fullName>
    </recommendedName>
</protein>
<feature type="transmembrane region" description="Helical" evidence="1">
    <location>
        <begin position="235"/>
        <end position="253"/>
    </location>
</feature>
<organism evidence="2 4">
    <name type="scientific">Chitinophaga sancti</name>
    <dbReference type="NCBI Taxonomy" id="1004"/>
    <lineage>
        <taxon>Bacteria</taxon>
        <taxon>Pseudomonadati</taxon>
        <taxon>Bacteroidota</taxon>
        <taxon>Chitinophagia</taxon>
        <taxon>Chitinophagales</taxon>
        <taxon>Chitinophagaceae</taxon>
        <taxon>Chitinophaga</taxon>
    </lineage>
</organism>
<dbReference type="RefSeq" id="WP_072366694.1">
    <property type="nucleotide sequence ID" value="NZ_CP139972.1"/>
</dbReference>
<feature type="transmembrane region" description="Helical" evidence="1">
    <location>
        <begin position="203"/>
        <end position="229"/>
    </location>
</feature>
<feature type="transmembrane region" description="Helical" evidence="1">
    <location>
        <begin position="434"/>
        <end position="459"/>
    </location>
</feature>
<feature type="transmembrane region" description="Helical" evidence="1">
    <location>
        <begin position="150"/>
        <end position="168"/>
    </location>
</feature>
<keyword evidence="5" id="KW-1185">Reference proteome</keyword>